<dbReference type="EMBL" id="JAGIOB010000001">
    <property type="protein sequence ID" value="MBP2417505.1"/>
    <property type="molecule type" value="Genomic_DNA"/>
</dbReference>
<evidence type="ECO:0000256" key="3">
    <source>
        <dbReference type="ARBA" id="ARBA00023163"/>
    </source>
</evidence>
<dbReference type="InterPro" id="IPR036388">
    <property type="entry name" value="WH-like_DNA-bd_sf"/>
</dbReference>
<comment type="caution">
    <text evidence="5">The sequence shown here is derived from an EMBL/GenBank/DDBJ whole genome shotgun (WGS) entry which is preliminary data.</text>
</comment>
<evidence type="ECO:0000256" key="1">
    <source>
        <dbReference type="ARBA" id="ARBA00023015"/>
    </source>
</evidence>
<sequence length="114" mass="12079">MPKPPVRAHELTAQLATQIRAGEPAPGSWLPSERQLAEAHAVSRTTARAALQNLAELGLVRAVPGSGVQVQQVAESVTEPEMQRTLDQISVQLDEIKARLARLEAAAGDGEPTA</sequence>
<organism evidence="5 6">
    <name type="scientific">Microlunatus capsulatus</name>
    <dbReference type="NCBI Taxonomy" id="99117"/>
    <lineage>
        <taxon>Bacteria</taxon>
        <taxon>Bacillati</taxon>
        <taxon>Actinomycetota</taxon>
        <taxon>Actinomycetes</taxon>
        <taxon>Propionibacteriales</taxon>
        <taxon>Propionibacteriaceae</taxon>
        <taxon>Microlunatus</taxon>
    </lineage>
</organism>
<dbReference type="PANTHER" id="PTHR44846">
    <property type="entry name" value="MANNOSYL-D-GLYCERATE TRANSPORT/METABOLISM SYSTEM REPRESSOR MNGR-RELATED"/>
    <property type="match status" value="1"/>
</dbReference>
<dbReference type="InterPro" id="IPR036390">
    <property type="entry name" value="WH_DNA-bd_sf"/>
</dbReference>
<dbReference type="SUPFAM" id="SSF46785">
    <property type="entry name" value="Winged helix' DNA-binding domain"/>
    <property type="match status" value="1"/>
</dbReference>
<keyword evidence="2 5" id="KW-0238">DNA-binding</keyword>
<dbReference type="RefSeq" id="WP_210056113.1">
    <property type="nucleotide sequence ID" value="NZ_BAAAMH010000003.1"/>
</dbReference>
<keyword evidence="6" id="KW-1185">Reference proteome</keyword>
<reference evidence="5 6" key="1">
    <citation type="submission" date="2021-03" db="EMBL/GenBank/DDBJ databases">
        <title>Sequencing the genomes of 1000 actinobacteria strains.</title>
        <authorList>
            <person name="Klenk H.-P."/>
        </authorList>
    </citation>
    <scope>NUCLEOTIDE SEQUENCE [LARGE SCALE GENOMIC DNA]</scope>
    <source>
        <strain evidence="5 6">DSM 12936</strain>
    </source>
</reference>
<accession>A0ABS4Z8Y5</accession>
<evidence type="ECO:0000313" key="6">
    <source>
        <dbReference type="Proteomes" id="UP000758168"/>
    </source>
</evidence>
<feature type="domain" description="HTH gntR-type" evidence="4">
    <location>
        <begin position="5"/>
        <end position="73"/>
    </location>
</feature>
<dbReference type="InterPro" id="IPR000524">
    <property type="entry name" value="Tscrpt_reg_HTH_GntR"/>
</dbReference>
<dbReference type="PROSITE" id="PS50949">
    <property type="entry name" value="HTH_GNTR"/>
    <property type="match status" value="1"/>
</dbReference>
<dbReference type="CDD" id="cd07377">
    <property type="entry name" value="WHTH_GntR"/>
    <property type="match status" value="1"/>
</dbReference>
<dbReference type="Proteomes" id="UP000758168">
    <property type="component" value="Unassembled WGS sequence"/>
</dbReference>
<dbReference type="PANTHER" id="PTHR44846:SF16">
    <property type="entry name" value="TRANSCRIPTIONAL REGULATOR PHNF-RELATED"/>
    <property type="match status" value="1"/>
</dbReference>
<dbReference type="SMART" id="SM00345">
    <property type="entry name" value="HTH_GNTR"/>
    <property type="match status" value="1"/>
</dbReference>
<protein>
    <submittedName>
        <fullName evidence="5">DNA-binding GntR family transcriptional regulator</fullName>
    </submittedName>
</protein>
<dbReference type="Pfam" id="PF00392">
    <property type="entry name" value="GntR"/>
    <property type="match status" value="1"/>
</dbReference>
<evidence type="ECO:0000256" key="2">
    <source>
        <dbReference type="ARBA" id="ARBA00023125"/>
    </source>
</evidence>
<keyword evidence="3" id="KW-0804">Transcription</keyword>
<evidence type="ECO:0000259" key="4">
    <source>
        <dbReference type="PROSITE" id="PS50949"/>
    </source>
</evidence>
<dbReference type="Gene3D" id="1.10.10.10">
    <property type="entry name" value="Winged helix-like DNA-binding domain superfamily/Winged helix DNA-binding domain"/>
    <property type="match status" value="1"/>
</dbReference>
<evidence type="ECO:0000313" key="5">
    <source>
        <dbReference type="EMBL" id="MBP2417505.1"/>
    </source>
</evidence>
<name>A0ABS4Z8Y5_9ACTN</name>
<proteinExistence type="predicted"/>
<keyword evidence="1" id="KW-0805">Transcription regulation</keyword>
<dbReference type="PRINTS" id="PR00035">
    <property type="entry name" value="HTHGNTR"/>
</dbReference>
<dbReference type="InterPro" id="IPR050679">
    <property type="entry name" value="Bact_HTH_transcr_reg"/>
</dbReference>
<dbReference type="GO" id="GO:0003677">
    <property type="term" value="F:DNA binding"/>
    <property type="evidence" value="ECO:0007669"/>
    <property type="project" value="UniProtKB-KW"/>
</dbReference>
<gene>
    <name evidence="5" type="ORF">JOF54_002427</name>
</gene>